<proteinExistence type="predicted"/>
<dbReference type="RefSeq" id="WP_196939892.1">
    <property type="nucleotide sequence ID" value="NZ_MU158690.1"/>
</dbReference>
<dbReference type="EMBL" id="PSKQ01000022">
    <property type="protein sequence ID" value="MBE8721979.1"/>
    <property type="molecule type" value="Genomic_DNA"/>
</dbReference>
<evidence type="ECO:0000313" key="2">
    <source>
        <dbReference type="Proteomes" id="UP000618319"/>
    </source>
</evidence>
<organism evidence="1 2">
    <name type="scientific">Sphingobacterium pedocola</name>
    <dbReference type="NCBI Taxonomy" id="2082722"/>
    <lineage>
        <taxon>Bacteria</taxon>
        <taxon>Pseudomonadati</taxon>
        <taxon>Bacteroidota</taxon>
        <taxon>Sphingobacteriia</taxon>
        <taxon>Sphingobacteriales</taxon>
        <taxon>Sphingobacteriaceae</taxon>
        <taxon>Sphingobacterium</taxon>
    </lineage>
</organism>
<sequence length="337" mass="37381">MKTLIIPIGIILLALYSLSCKPGDGNINERVGSNNGSGTPDNNAEVVDKLSILGDPNFIRGLRLSRAGGTPSPGNLSPFSPSSTPLWELAEWGSKYQLSESSKEVGSDGTIAYADAGKLISFKRQGNESVNVRMDLTTSNEYDAPRASGEDWPHLLLQQSFPDKPYIKDIEQLIFNFAGKLTKSENKMNGAEFDKNLHAAQFQLFLTIQNLNTSSAGYGDYLWFGIPLYDVRYEHIPLYASQDIGKDDATGKFIYSIGTDDFMKGKSFHQGQQITIEKDLYPFIIKAVTYAKERGYLKDSFDHDLRISGMNIGWEVPGTFDVGFEIQAFDLSKVVRK</sequence>
<keyword evidence="2" id="KW-1185">Reference proteome</keyword>
<accession>A0ABR9T9E9</accession>
<name>A0ABR9T9E9_9SPHI</name>
<comment type="caution">
    <text evidence="1">The sequence shown here is derived from an EMBL/GenBank/DDBJ whole genome shotgun (WGS) entry which is preliminary data.</text>
</comment>
<dbReference type="Proteomes" id="UP000618319">
    <property type="component" value="Unassembled WGS sequence"/>
</dbReference>
<reference evidence="1 2" key="1">
    <citation type="submission" date="2018-02" db="EMBL/GenBank/DDBJ databases">
        <title>Sphingobacterium KA21.</title>
        <authorList>
            <person name="Vasarhelyi B.M."/>
            <person name="Deshmukh S."/>
            <person name="Balint B."/>
            <person name="Kukolya J."/>
        </authorList>
    </citation>
    <scope>NUCLEOTIDE SEQUENCE [LARGE SCALE GENOMIC DNA]</scope>
    <source>
        <strain evidence="1 2">Ka21</strain>
    </source>
</reference>
<evidence type="ECO:0000313" key="1">
    <source>
        <dbReference type="EMBL" id="MBE8721979.1"/>
    </source>
</evidence>
<gene>
    <name evidence="1" type="ORF">C4F40_14715</name>
</gene>
<protein>
    <submittedName>
        <fullName evidence="1">Uncharacterized protein</fullName>
    </submittedName>
</protein>